<dbReference type="EMBL" id="CP013909">
    <property type="protein sequence ID" value="ALW87036.1"/>
    <property type="molecule type" value="Genomic_DNA"/>
</dbReference>
<keyword evidence="2" id="KW-1185">Reference proteome</keyword>
<accession>A0A0U4AFM4</accession>
<gene>
    <name evidence="1" type="ORF">AUC43_19340</name>
</gene>
<name>A0A0U4AFM4_9BACT</name>
<dbReference type="KEGG" id="hyg:AUC43_19340"/>
<reference evidence="1 2" key="1">
    <citation type="submission" date="2015-12" db="EMBL/GenBank/DDBJ databases">
        <authorList>
            <person name="Shamseldin A."/>
            <person name="Moawad H."/>
            <person name="Abd El-Rahim W.M."/>
            <person name="Sadowsky M.J."/>
        </authorList>
    </citation>
    <scope>NUCLEOTIDE SEQUENCE [LARGE SCALE GENOMIC DNA]</scope>
    <source>
        <strain evidence="1 2">DG5B</strain>
    </source>
</reference>
<dbReference type="OrthoDB" id="886517at2"/>
<dbReference type="RefSeq" id="WP_068197642.1">
    <property type="nucleotide sequence ID" value="NZ_CP013909.1"/>
</dbReference>
<proteinExistence type="predicted"/>
<organism evidence="1 2">
    <name type="scientific">Hymenobacter sedentarius</name>
    <dbReference type="NCBI Taxonomy" id="1411621"/>
    <lineage>
        <taxon>Bacteria</taxon>
        <taxon>Pseudomonadati</taxon>
        <taxon>Bacteroidota</taxon>
        <taxon>Cytophagia</taxon>
        <taxon>Cytophagales</taxon>
        <taxon>Hymenobacteraceae</taxon>
        <taxon>Hymenobacter</taxon>
    </lineage>
</organism>
<dbReference type="AlphaFoldDB" id="A0A0U4AFM4"/>
<sequence>MPNEILKLTDSGFSFYQDGQPTAYGNYAVANGGNSCSGTQPVPVVRFAYANANAVPQDAVFTLNGNKLVLDYGGCLDAPVNTYERLR</sequence>
<protein>
    <submittedName>
        <fullName evidence="1">Uncharacterized protein</fullName>
    </submittedName>
</protein>
<evidence type="ECO:0000313" key="1">
    <source>
        <dbReference type="EMBL" id="ALW87036.1"/>
    </source>
</evidence>
<evidence type="ECO:0000313" key="2">
    <source>
        <dbReference type="Proteomes" id="UP000059542"/>
    </source>
</evidence>
<dbReference type="Proteomes" id="UP000059542">
    <property type="component" value="Chromosome"/>
</dbReference>